<organism evidence="5 6">
    <name type="scientific">Subtercola frigoramans</name>
    <dbReference type="NCBI Taxonomy" id="120298"/>
    <lineage>
        <taxon>Bacteria</taxon>
        <taxon>Bacillati</taxon>
        <taxon>Actinomycetota</taxon>
        <taxon>Actinomycetes</taxon>
        <taxon>Micrococcales</taxon>
        <taxon>Microbacteriaceae</taxon>
        <taxon>Subtercola</taxon>
    </lineage>
</organism>
<gene>
    <name evidence="5" type="ORF">JOE66_002923</name>
</gene>
<dbReference type="InterPro" id="IPR001296">
    <property type="entry name" value="Glyco_trans_1"/>
</dbReference>
<dbReference type="EMBL" id="JAFBBU010000001">
    <property type="protein sequence ID" value="MBM7473289.1"/>
    <property type="molecule type" value="Genomic_DNA"/>
</dbReference>
<name>A0ABS2L8E6_9MICO</name>
<keyword evidence="2" id="KW-0808">Transferase</keyword>
<evidence type="ECO:0000313" key="5">
    <source>
        <dbReference type="EMBL" id="MBM7473289.1"/>
    </source>
</evidence>
<dbReference type="RefSeq" id="WP_239518325.1">
    <property type="nucleotide sequence ID" value="NZ_BAAAHT010000014.1"/>
</dbReference>
<dbReference type="SUPFAM" id="SSF53756">
    <property type="entry name" value="UDP-Glycosyltransferase/glycogen phosphorylase"/>
    <property type="match status" value="1"/>
</dbReference>
<dbReference type="Proteomes" id="UP000776164">
    <property type="component" value="Unassembled WGS sequence"/>
</dbReference>
<comment type="caution">
    <text evidence="5">The sequence shown here is derived from an EMBL/GenBank/DDBJ whole genome shotgun (WGS) entry which is preliminary data.</text>
</comment>
<evidence type="ECO:0000313" key="6">
    <source>
        <dbReference type="Proteomes" id="UP000776164"/>
    </source>
</evidence>
<evidence type="ECO:0000259" key="4">
    <source>
        <dbReference type="Pfam" id="PF13439"/>
    </source>
</evidence>
<keyword evidence="1" id="KW-0328">Glycosyltransferase</keyword>
<evidence type="ECO:0000259" key="3">
    <source>
        <dbReference type="Pfam" id="PF00534"/>
    </source>
</evidence>
<protein>
    <submittedName>
        <fullName evidence="5">Glycosyltransferase involved in cell wall biosynthesis</fullName>
    </submittedName>
</protein>
<proteinExistence type="predicted"/>
<dbReference type="PANTHER" id="PTHR46401:SF2">
    <property type="entry name" value="GLYCOSYLTRANSFERASE WBBK-RELATED"/>
    <property type="match status" value="1"/>
</dbReference>
<evidence type="ECO:0000256" key="2">
    <source>
        <dbReference type="ARBA" id="ARBA00022679"/>
    </source>
</evidence>
<dbReference type="PANTHER" id="PTHR46401">
    <property type="entry name" value="GLYCOSYLTRANSFERASE WBBK-RELATED"/>
    <property type="match status" value="1"/>
</dbReference>
<feature type="domain" description="Glycosyltransferase subfamily 4-like N-terminal" evidence="4">
    <location>
        <begin position="33"/>
        <end position="191"/>
    </location>
</feature>
<dbReference type="CDD" id="cd03809">
    <property type="entry name" value="GT4_MtfB-like"/>
    <property type="match status" value="1"/>
</dbReference>
<sequence length="415" mass="44279">MTSNSLRDTRSPKGFSRPLTVLLDATSIPANRGGVGRYVENLVPELVKLGVALVVVCQPRDRETFESAGVQQVVVMPTWGSRAPGRFVWEQLRLPSLARAVGATVIHSPHYTFPLFTRRARVVTIHDLTFFSDPELHSRLKGVFFRSWIRLAKALRVTVVTPSGATADEFRRVTGARDSRVFAAQLGYDTAVFHQPSTDELAEFRASLDPSPREWVAFLGTLEPRKNVPALVRAFVSATASVGLDRPALLLAGGAGWDTSVADAVAEAHAAGRDVRTLGYLPIGHLRSLLGGAVVTAYPSLGEGFGLPVLEAMASGSAVLTTRRLSLPEVGGDAVAYCDVDEASIAEALAGLLTNPVERRQLAEAGLKRATQFSWHACAVEHRRAYSAALTGLAPRGVASSSAAPDSAAPRAEAT</sequence>
<evidence type="ECO:0000256" key="1">
    <source>
        <dbReference type="ARBA" id="ARBA00022676"/>
    </source>
</evidence>
<accession>A0ABS2L8E6</accession>
<feature type="domain" description="Glycosyl transferase family 1" evidence="3">
    <location>
        <begin position="204"/>
        <end position="368"/>
    </location>
</feature>
<dbReference type="InterPro" id="IPR028098">
    <property type="entry name" value="Glyco_trans_4-like_N"/>
</dbReference>
<dbReference type="Pfam" id="PF13439">
    <property type="entry name" value="Glyco_transf_4"/>
    <property type="match status" value="1"/>
</dbReference>
<dbReference type="Pfam" id="PF00534">
    <property type="entry name" value="Glycos_transf_1"/>
    <property type="match status" value="1"/>
</dbReference>
<reference evidence="5 6" key="1">
    <citation type="submission" date="2021-01" db="EMBL/GenBank/DDBJ databases">
        <title>Sequencing the genomes of 1000 actinobacteria strains.</title>
        <authorList>
            <person name="Klenk H.-P."/>
        </authorList>
    </citation>
    <scope>NUCLEOTIDE SEQUENCE [LARGE SCALE GENOMIC DNA]</scope>
    <source>
        <strain evidence="5 6">DSM 13057</strain>
    </source>
</reference>
<keyword evidence="6" id="KW-1185">Reference proteome</keyword>
<dbReference type="Gene3D" id="3.40.50.2000">
    <property type="entry name" value="Glycogen Phosphorylase B"/>
    <property type="match status" value="2"/>
</dbReference>